<evidence type="ECO:0000256" key="2">
    <source>
        <dbReference type="ARBA" id="ARBA00010819"/>
    </source>
</evidence>
<dbReference type="GO" id="GO:0008239">
    <property type="term" value="F:dipeptidyl-peptidase activity"/>
    <property type="evidence" value="ECO:0007669"/>
    <property type="project" value="UniProtKB-EC"/>
</dbReference>
<dbReference type="AlphaFoldDB" id="A0A6L3VL65"/>
<evidence type="ECO:0000259" key="11">
    <source>
        <dbReference type="SMART" id="SM00939"/>
    </source>
</evidence>
<dbReference type="SUPFAM" id="SSF53474">
    <property type="entry name" value="alpha/beta-Hydrolases"/>
    <property type="match status" value="1"/>
</dbReference>
<sequence length="728" mass="78718">MPGRWAGNPRPPTGRPETPVPVGPFAEHKGNSCPNPGGVRRVAPFTRRRSARSLCPRRDHLLISRRCGLARRSLRRTRRTAALAVLTGAAVAVAGGAAGGTAAMARTVPKIVVKDGVTQPVFSYKDAIREHVYVQSSVDSDRDGKPDRINVDIIRPKETEQGLKVPVIMDESPYYDNLGRGNEGEKKTYDANGNPVKFPLFYDNYFVPRGYAFLAVDMDGTTRSDGCPVSGGPTDVLGGKAVVDWLNGRAKAFRADGTPVKATWTTGHTGMIGKSYDGTLANGVAATGVQGLDTIVPISAISSWYDYSRMNGVKYWTDEQPGLADVVDTDPPAKCAAVNAGLDEGEDDATGNYNAYWKTANYLRGSVTHVGAVHASIFAIHGVNDLNVKDNQFAQWWQALAQRGITRKVWLHQRGHVDPFDIRRDDWVNTLHKWFDHELMKVPNDVLKQPRADIEVGPDQWITQPDWPPKGARTTILRPRADGSLGDQRAPAGATASFTDAAGPQNAGYTEGDMVSDPTTAKPFRLAFTSGPLQQTGRLSGTPDVRLSVKLDKPTSNVTALLVDYGTDTRVDYLGDGSGITTLTTEDCHGESTPADDACYKQTKVSTITSDVNVVGRGWLDVQNAASLSDPKPVTPGKYYSVRWQTLSQEYVLKKGHRLALVLAGTDADNNTETPTGATVTVDLSASSIRFPVVAGQDGMSALDVPEPKAAWTGPSHVTLPRQERTLY</sequence>
<feature type="region of interest" description="Disordered" evidence="9">
    <location>
        <begin position="459"/>
        <end position="516"/>
    </location>
</feature>
<dbReference type="InterPro" id="IPR013736">
    <property type="entry name" value="Xaa-Pro_dipept_C"/>
</dbReference>
<keyword evidence="10" id="KW-0472">Membrane</keyword>
<evidence type="ECO:0000256" key="4">
    <source>
        <dbReference type="ARBA" id="ARBA00022438"/>
    </source>
</evidence>
<name>A0A6L3VL65_9ACTN</name>
<dbReference type="InterPro" id="IPR000383">
    <property type="entry name" value="Xaa-Pro-like_dom"/>
</dbReference>
<dbReference type="OrthoDB" id="5240615at2"/>
<keyword evidence="5" id="KW-0645">Protease</keyword>
<dbReference type="PRINTS" id="PR00923">
    <property type="entry name" value="LACTOPTASE"/>
</dbReference>
<dbReference type="InterPro" id="IPR029058">
    <property type="entry name" value="AB_hydrolase_fold"/>
</dbReference>
<organism evidence="12 13">
    <name type="scientific">Actinomadura montaniterrae</name>
    <dbReference type="NCBI Taxonomy" id="1803903"/>
    <lineage>
        <taxon>Bacteria</taxon>
        <taxon>Bacillati</taxon>
        <taxon>Actinomycetota</taxon>
        <taxon>Actinomycetes</taxon>
        <taxon>Streptosporangiales</taxon>
        <taxon>Thermomonosporaceae</taxon>
        <taxon>Actinomadura</taxon>
    </lineage>
</organism>
<dbReference type="GO" id="GO:0006508">
    <property type="term" value="P:proteolysis"/>
    <property type="evidence" value="ECO:0007669"/>
    <property type="project" value="UniProtKB-KW"/>
</dbReference>
<dbReference type="NCBIfam" id="NF003780">
    <property type="entry name" value="PRK05371.1-1"/>
    <property type="match status" value="1"/>
</dbReference>
<keyword evidence="10" id="KW-1133">Transmembrane helix</keyword>
<evidence type="ECO:0000256" key="9">
    <source>
        <dbReference type="SAM" id="MobiDB-lite"/>
    </source>
</evidence>
<comment type="caution">
    <text evidence="12">The sequence shown here is derived from an EMBL/GenBank/DDBJ whole genome shotgun (WGS) entry which is preliminary data.</text>
</comment>
<dbReference type="GO" id="GO:0008236">
    <property type="term" value="F:serine-type peptidase activity"/>
    <property type="evidence" value="ECO:0007669"/>
    <property type="project" value="UniProtKB-KW"/>
</dbReference>
<keyword evidence="6" id="KW-0378">Hydrolase</keyword>
<evidence type="ECO:0000256" key="10">
    <source>
        <dbReference type="SAM" id="Phobius"/>
    </source>
</evidence>
<dbReference type="EC" id="3.4.14.11" evidence="3"/>
<accession>A0A6L3VL65</accession>
<dbReference type="Gene3D" id="2.60.120.260">
    <property type="entry name" value="Galactose-binding domain-like"/>
    <property type="match status" value="1"/>
</dbReference>
<evidence type="ECO:0000313" key="12">
    <source>
        <dbReference type="EMBL" id="KAB2372288.1"/>
    </source>
</evidence>
<proteinExistence type="inferred from homology"/>
<keyword evidence="13" id="KW-1185">Reference proteome</keyword>
<protein>
    <recommendedName>
        <fullName evidence="3">Xaa-Pro dipeptidyl-peptidase</fullName>
        <ecNumber evidence="3">3.4.14.11</ecNumber>
    </recommendedName>
    <alternativeName>
        <fullName evidence="8">X-prolyl-dipeptidyl aminopeptidase</fullName>
    </alternativeName>
</protein>
<dbReference type="Pfam" id="PF02129">
    <property type="entry name" value="Peptidase_S15"/>
    <property type="match status" value="1"/>
</dbReference>
<evidence type="ECO:0000256" key="1">
    <source>
        <dbReference type="ARBA" id="ARBA00000123"/>
    </source>
</evidence>
<dbReference type="InterPro" id="IPR008979">
    <property type="entry name" value="Galactose-bd-like_sf"/>
</dbReference>
<evidence type="ECO:0000256" key="5">
    <source>
        <dbReference type="ARBA" id="ARBA00022670"/>
    </source>
</evidence>
<keyword evidence="7" id="KW-0720">Serine protease</keyword>
<keyword evidence="4" id="KW-0031">Aminopeptidase</keyword>
<dbReference type="GO" id="GO:0004177">
    <property type="term" value="F:aminopeptidase activity"/>
    <property type="evidence" value="ECO:0007669"/>
    <property type="project" value="UniProtKB-KW"/>
</dbReference>
<gene>
    <name evidence="12" type="ORF">F9B16_30355</name>
</gene>
<reference evidence="12 13" key="1">
    <citation type="submission" date="2019-09" db="EMBL/GenBank/DDBJ databases">
        <title>Actinomadura physcomitrii sp. nov., a novel actinomycete isolated from moss [Physcomitrium sphaericum (Ludw) Fuernr].</title>
        <authorList>
            <person name="Liu C."/>
            <person name="Zhuang X."/>
        </authorList>
    </citation>
    <scope>NUCLEOTIDE SEQUENCE [LARGE SCALE GENOMIC DNA]</scope>
    <source>
        <strain evidence="12 13">CYP1-1B</strain>
    </source>
</reference>
<evidence type="ECO:0000256" key="8">
    <source>
        <dbReference type="ARBA" id="ARBA00030045"/>
    </source>
</evidence>
<feature type="domain" description="Xaa-Pro dipeptidyl-peptidase C-terminal" evidence="11">
    <location>
        <begin position="432"/>
        <end position="690"/>
    </location>
</feature>
<feature type="region of interest" description="Disordered" evidence="9">
    <location>
        <begin position="1"/>
        <end position="37"/>
    </location>
</feature>
<evidence type="ECO:0000256" key="7">
    <source>
        <dbReference type="ARBA" id="ARBA00022825"/>
    </source>
</evidence>
<comment type="similarity">
    <text evidence="2">Belongs to the peptidase S15 family.</text>
</comment>
<dbReference type="SMART" id="SM00939">
    <property type="entry name" value="PepX_C"/>
    <property type="match status" value="1"/>
</dbReference>
<dbReference type="Gene3D" id="3.40.50.1820">
    <property type="entry name" value="alpha/beta hydrolase"/>
    <property type="match status" value="2"/>
</dbReference>
<keyword evidence="10" id="KW-0812">Transmembrane</keyword>
<feature type="compositionally biased region" description="Pro residues" evidence="9">
    <location>
        <begin position="9"/>
        <end position="22"/>
    </location>
</feature>
<dbReference type="EMBL" id="WBMR01000111">
    <property type="protein sequence ID" value="KAB2372288.1"/>
    <property type="molecule type" value="Genomic_DNA"/>
</dbReference>
<dbReference type="Pfam" id="PF08530">
    <property type="entry name" value="PepX_C"/>
    <property type="match status" value="1"/>
</dbReference>
<evidence type="ECO:0000256" key="6">
    <source>
        <dbReference type="ARBA" id="ARBA00022801"/>
    </source>
</evidence>
<dbReference type="InterPro" id="IPR008252">
    <property type="entry name" value="Pept_S15_Xpro"/>
</dbReference>
<feature type="transmembrane region" description="Helical" evidence="10">
    <location>
        <begin position="81"/>
        <end position="105"/>
    </location>
</feature>
<evidence type="ECO:0000256" key="3">
    <source>
        <dbReference type="ARBA" id="ARBA00012463"/>
    </source>
</evidence>
<comment type="catalytic activity">
    <reaction evidence="1">
        <text>Hydrolyzes Xaa-Pro-|- bonds to release unblocked, N-terminal dipeptides from substrates including Ala-Pro-|-p-nitroanilide and (sequentially) Tyr-Pro-|-Phe-Pro-|-Gly-Pro-|-Ile.</text>
        <dbReference type="EC" id="3.4.14.11"/>
    </reaction>
</comment>
<dbReference type="SUPFAM" id="SSF49785">
    <property type="entry name" value="Galactose-binding domain-like"/>
    <property type="match status" value="1"/>
</dbReference>
<evidence type="ECO:0000313" key="13">
    <source>
        <dbReference type="Proteomes" id="UP000483004"/>
    </source>
</evidence>
<dbReference type="Proteomes" id="UP000483004">
    <property type="component" value="Unassembled WGS sequence"/>
</dbReference>